<feature type="transmembrane region" description="Helical" evidence="6">
    <location>
        <begin position="35"/>
        <end position="53"/>
    </location>
</feature>
<keyword evidence="3 6" id="KW-1133">Transmembrane helix</keyword>
<evidence type="ECO:0000259" key="7">
    <source>
        <dbReference type="PROSITE" id="PS51225"/>
    </source>
</evidence>
<dbReference type="InterPro" id="IPR008253">
    <property type="entry name" value="Marvel"/>
</dbReference>
<dbReference type="EMBL" id="HBUF01251420">
    <property type="protein sequence ID" value="CAG6680171.1"/>
    <property type="molecule type" value="Transcribed_RNA"/>
</dbReference>
<name>A0A8D8M471_9HEMI</name>
<dbReference type="Pfam" id="PF01284">
    <property type="entry name" value="MARVEL"/>
    <property type="match status" value="1"/>
</dbReference>
<evidence type="ECO:0000256" key="3">
    <source>
        <dbReference type="ARBA" id="ARBA00022989"/>
    </source>
</evidence>
<evidence type="ECO:0000256" key="4">
    <source>
        <dbReference type="ARBA" id="ARBA00023136"/>
    </source>
</evidence>
<keyword evidence="2 5" id="KW-0812">Transmembrane</keyword>
<protein>
    <recommendedName>
        <fullName evidence="7">MARVEL domain-containing protein</fullName>
    </recommendedName>
</protein>
<dbReference type="PROSITE" id="PS51225">
    <property type="entry name" value="MARVEL"/>
    <property type="match status" value="1"/>
</dbReference>
<dbReference type="GO" id="GO:0016020">
    <property type="term" value="C:membrane"/>
    <property type="evidence" value="ECO:0007669"/>
    <property type="project" value="UniProtKB-SubCell"/>
</dbReference>
<dbReference type="PANTHER" id="PTHR22776">
    <property type="entry name" value="MARVEL-CONTAINING POTENTIAL LIPID RAFT-ASSOCIATED PROTEIN"/>
    <property type="match status" value="1"/>
</dbReference>
<evidence type="ECO:0000256" key="1">
    <source>
        <dbReference type="ARBA" id="ARBA00004141"/>
    </source>
</evidence>
<evidence type="ECO:0000256" key="5">
    <source>
        <dbReference type="PROSITE-ProRule" id="PRU00581"/>
    </source>
</evidence>
<dbReference type="EMBL" id="HBUF01348497">
    <property type="protein sequence ID" value="CAG6711717.1"/>
    <property type="molecule type" value="Transcribed_RNA"/>
</dbReference>
<evidence type="ECO:0000256" key="6">
    <source>
        <dbReference type="SAM" id="Phobius"/>
    </source>
</evidence>
<feature type="transmembrane region" description="Helical" evidence="6">
    <location>
        <begin position="136"/>
        <end position="159"/>
    </location>
</feature>
<accession>A0A8D8M471</accession>
<reference evidence="8" key="1">
    <citation type="submission" date="2021-05" db="EMBL/GenBank/DDBJ databases">
        <authorList>
            <person name="Alioto T."/>
            <person name="Alioto T."/>
            <person name="Gomez Garrido J."/>
        </authorList>
    </citation>
    <scope>NUCLEOTIDE SEQUENCE</scope>
</reference>
<dbReference type="EMBL" id="HBUF01348499">
    <property type="protein sequence ID" value="CAG6711719.1"/>
    <property type="molecule type" value="Transcribed_RNA"/>
</dbReference>
<feature type="domain" description="MARVEL" evidence="7">
    <location>
        <begin position="25"/>
        <end position="163"/>
    </location>
</feature>
<dbReference type="EMBL" id="HBUF01251418">
    <property type="protein sequence ID" value="CAG6680169.1"/>
    <property type="molecule type" value="Transcribed_RNA"/>
</dbReference>
<feature type="transmembrane region" description="Helical" evidence="6">
    <location>
        <begin position="103"/>
        <end position="124"/>
    </location>
</feature>
<dbReference type="EMBL" id="HBUF01348498">
    <property type="protein sequence ID" value="CAG6711718.1"/>
    <property type="molecule type" value="Transcribed_RNA"/>
</dbReference>
<dbReference type="PANTHER" id="PTHR22776:SF92">
    <property type="entry name" value="LD04844P"/>
    <property type="match status" value="1"/>
</dbReference>
<dbReference type="EMBL" id="HBUF01251419">
    <property type="protein sequence ID" value="CAG6680170.1"/>
    <property type="molecule type" value="Transcribed_RNA"/>
</dbReference>
<feature type="transmembrane region" description="Helical" evidence="6">
    <location>
        <begin position="65"/>
        <end position="97"/>
    </location>
</feature>
<sequence length="165" mass="18330">MSHTVTVTRTTTSTTTSAIILNTGYLKSSPGLLKLFQVILGAVILGIYIYNSNDYQHNYTSHRPIAFFISIATTFFLASLLLLLSCLISISTGAIIAKTTFEFIYHGGAFIFLIIASCLLLYDVNEGRYNNYNERSYYIISILGLINSILYIVSAVFAYKSYKGV</sequence>
<dbReference type="EMBL" id="HBUF01051295">
    <property type="protein sequence ID" value="CAG6621900.1"/>
    <property type="molecule type" value="Transcribed_RNA"/>
</dbReference>
<dbReference type="EMBL" id="HBUF01051296">
    <property type="protein sequence ID" value="CAG6621901.1"/>
    <property type="molecule type" value="Transcribed_RNA"/>
</dbReference>
<dbReference type="EMBL" id="HBUF01051294">
    <property type="protein sequence ID" value="CAG6621899.1"/>
    <property type="molecule type" value="Transcribed_RNA"/>
</dbReference>
<keyword evidence="4 5" id="KW-0472">Membrane</keyword>
<evidence type="ECO:0000256" key="2">
    <source>
        <dbReference type="ARBA" id="ARBA00022692"/>
    </source>
</evidence>
<evidence type="ECO:0000313" key="8">
    <source>
        <dbReference type="EMBL" id="CAG6621899.1"/>
    </source>
</evidence>
<dbReference type="AlphaFoldDB" id="A0A8D8M471"/>
<organism evidence="8">
    <name type="scientific">Cacopsylla melanoneura</name>
    <dbReference type="NCBI Taxonomy" id="428564"/>
    <lineage>
        <taxon>Eukaryota</taxon>
        <taxon>Metazoa</taxon>
        <taxon>Ecdysozoa</taxon>
        <taxon>Arthropoda</taxon>
        <taxon>Hexapoda</taxon>
        <taxon>Insecta</taxon>
        <taxon>Pterygota</taxon>
        <taxon>Neoptera</taxon>
        <taxon>Paraneoptera</taxon>
        <taxon>Hemiptera</taxon>
        <taxon>Sternorrhyncha</taxon>
        <taxon>Psylloidea</taxon>
        <taxon>Psyllidae</taxon>
        <taxon>Psyllinae</taxon>
        <taxon>Cacopsylla</taxon>
    </lineage>
</organism>
<proteinExistence type="predicted"/>
<dbReference type="InterPro" id="IPR050578">
    <property type="entry name" value="MARVEL-CKLF_proteins"/>
</dbReference>
<comment type="subcellular location">
    <subcellularLocation>
        <location evidence="1">Membrane</location>
        <topology evidence="1">Multi-pass membrane protein</topology>
    </subcellularLocation>
</comment>